<evidence type="ECO:0000313" key="2">
    <source>
        <dbReference type="Proteomes" id="UP000238982"/>
    </source>
</evidence>
<protein>
    <recommendedName>
        <fullName evidence="3">Bacteriophage protein</fullName>
    </recommendedName>
</protein>
<sequence length="69" mass="7644">MNLDYLSEEFVMAVLMAAIDRHYKIGGKNLSDIVMGAIQICIDADRAIEGYVKCSGCSCRTRQELSRGL</sequence>
<organism evidence="1 2">
    <name type="scientific">Burkholderia multivorans</name>
    <dbReference type="NCBI Taxonomy" id="87883"/>
    <lineage>
        <taxon>Bacteria</taxon>
        <taxon>Pseudomonadati</taxon>
        <taxon>Pseudomonadota</taxon>
        <taxon>Betaproteobacteria</taxon>
        <taxon>Burkholderiales</taxon>
        <taxon>Burkholderiaceae</taxon>
        <taxon>Burkholderia</taxon>
        <taxon>Burkholderia cepacia complex</taxon>
    </lineage>
</organism>
<dbReference type="AlphaFoldDB" id="A0A2S9MBK6"/>
<evidence type="ECO:0000313" key="1">
    <source>
        <dbReference type="EMBL" id="PRF54668.1"/>
    </source>
</evidence>
<accession>A0A2S9MBK6</accession>
<proteinExistence type="predicted"/>
<dbReference type="Proteomes" id="UP000238982">
    <property type="component" value="Unassembled WGS sequence"/>
</dbReference>
<reference evidence="1 2" key="1">
    <citation type="submission" date="2018-03" db="EMBL/GenBank/DDBJ databases">
        <authorList>
            <person name="Keele B.F."/>
        </authorList>
    </citation>
    <scope>NUCLEOTIDE SEQUENCE [LARGE SCALE GENOMIC DNA]</scope>
    <source>
        <strain evidence="1 2">AU19729</strain>
    </source>
</reference>
<dbReference type="EMBL" id="PVGH01000107">
    <property type="protein sequence ID" value="PRF54668.1"/>
    <property type="molecule type" value="Genomic_DNA"/>
</dbReference>
<name>A0A2S9MBK6_9BURK</name>
<gene>
    <name evidence="1" type="ORF">C6Q15_28305</name>
</gene>
<evidence type="ECO:0008006" key="3">
    <source>
        <dbReference type="Google" id="ProtNLM"/>
    </source>
</evidence>
<comment type="caution">
    <text evidence="1">The sequence shown here is derived from an EMBL/GenBank/DDBJ whole genome shotgun (WGS) entry which is preliminary data.</text>
</comment>